<reference evidence="1 2" key="1">
    <citation type="journal article" date="2022" name="Nat. Ecol. Evol.">
        <title>A masculinizing supergene underlies an exaggerated male reproductive morph in a spider.</title>
        <authorList>
            <person name="Hendrickx F."/>
            <person name="De Corte Z."/>
            <person name="Sonet G."/>
            <person name="Van Belleghem S.M."/>
            <person name="Kostlbacher S."/>
            <person name="Vangestel C."/>
        </authorList>
    </citation>
    <scope>NUCLEOTIDE SEQUENCE [LARGE SCALE GENOMIC DNA]</scope>
    <source>
        <strain evidence="1">W744_W776</strain>
    </source>
</reference>
<comment type="caution">
    <text evidence="1">The sequence shown here is derived from an EMBL/GenBank/DDBJ whole genome shotgun (WGS) entry which is preliminary data.</text>
</comment>
<dbReference type="AlphaFoldDB" id="A0AAV6V7D0"/>
<dbReference type="PANTHER" id="PTHR47331">
    <property type="entry name" value="PHD-TYPE DOMAIN-CONTAINING PROTEIN"/>
    <property type="match status" value="1"/>
</dbReference>
<organism evidence="1 2">
    <name type="scientific">Oedothorax gibbosus</name>
    <dbReference type="NCBI Taxonomy" id="931172"/>
    <lineage>
        <taxon>Eukaryota</taxon>
        <taxon>Metazoa</taxon>
        <taxon>Ecdysozoa</taxon>
        <taxon>Arthropoda</taxon>
        <taxon>Chelicerata</taxon>
        <taxon>Arachnida</taxon>
        <taxon>Araneae</taxon>
        <taxon>Araneomorphae</taxon>
        <taxon>Entelegynae</taxon>
        <taxon>Araneoidea</taxon>
        <taxon>Linyphiidae</taxon>
        <taxon>Erigoninae</taxon>
        <taxon>Oedothorax</taxon>
    </lineage>
</organism>
<dbReference type="GO" id="GO:0003676">
    <property type="term" value="F:nucleic acid binding"/>
    <property type="evidence" value="ECO:0007669"/>
    <property type="project" value="InterPro"/>
</dbReference>
<accession>A0AAV6V7D0</accession>
<evidence type="ECO:0000313" key="2">
    <source>
        <dbReference type="Proteomes" id="UP000827092"/>
    </source>
</evidence>
<keyword evidence="2" id="KW-1185">Reference proteome</keyword>
<dbReference type="Proteomes" id="UP000827092">
    <property type="component" value="Unassembled WGS sequence"/>
</dbReference>
<proteinExistence type="predicted"/>
<evidence type="ECO:0000313" key="1">
    <source>
        <dbReference type="EMBL" id="KAG8192156.1"/>
    </source>
</evidence>
<name>A0AAV6V7D0_9ARAC</name>
<dbReference type="InterPro" id="IPR036397">
    <property type="entry name" value="RNaseH_sf"/>
</dbReference>
<dbReference type="EMBL" id="JAFNEN010000144">
    <property type="protein sequence ID" value="KAG8192156.1"/>
    <property type="molecule type" value="Genomic_DNA"/>
</dbReference>
<gene>
    <name evidence="1" type="ORF">JTE90_027798</name>
</gene>
<protein>
    <submittedName>
        <fullName evidence="1">Uncharacterized protein</fullName>
    </submittedName>
</protein>
<dbReference type="PANTHER" id="PTHR47331:SF1">
    <property type="entry name" value="GAG-LIKE PROTEIN"/>
    <property type="match status" value="1"/>
</dbReference>
<sequence>MISPASPHFGGIWESGIRAVKFHIKRVVGGCLLTFEELSTLLSQIESILNSRPLVKTNENELDSINVLTPQHFLTGEVVTLFPNNEKSLLRLGPKDMRPRRASQERM</sequence>
<dbReference type="Gene3D" id="3.30.420.10">
    <property type="entry name" value="Ribonuclease H-like superfamily/Ribonuclease H"/>
    <property type="match status" value="1"/>
</dbReference>